<dbReference type="RefSeq" id="WP_000977035.1">
    <property type="nucleotide sequence ID" value="NZ_AP024203.1"/>
</dbReference>
<dbReference type="GO" id="GO:0003677">
    <property type="term" value="F:DNA binding"/>
    <property type="evidence" value="ECO:0007669"/>
    <property type="project" value="UniProtKB-KW"/>
</dbReference>
<gene>
    <name evidence="7" type="ORF">BN1321_400009</name>
    <name evidence="8" type="ORF">GO793_09810</name>
</gene>
<evidence type="ECO:0000256" key="5">
    <source>
        <dbReference type="ARBA" id="ARBA00023163"/>
    </source>
</evidence>
<name>A0A0U1MSQ3_STAAU</name>
<reference evidence="7 9" key="1">
    <citation type="submission" date="2015-04" db="EMBL/GenBank/DDBJ databases">
        <authorList>
            <person name="Syromyatnikov M.Y."/>
            <person name="Popov V.N."/>
        </authorList>
    </citation>
    <scope>NUCLEOTIDE SEQUENCE [LARGE SCALE GENOMIC DNA]</scope>
    <source>
        <strain evidence="7 9">AH1</strain>
    </source>
</reference>
<dbReference type="InterPro" id="IPR007492">
    <property type="entry name" value="LytTR_DNA-bd_dom"/>
</dbReference>
<evidence type="ECO:0000256" key="2">
    <source>
        <dbReference type="ARBA" id="ARBA00022490"/>
    </source>
</evidence>
<dbReference type="Pfam" id="PF04397">
    <property type="entry name" value="LytTR"/>
    <property type="match status" value="1"/>
</dbReference>
<dbReference type="PATRIC" id="fig|1280.7175.peg.2174"/>
<protein>
    <submittedName>
        <fullName evidence="8">LytTR family transcriptional regulator</fullName>
    </submittedName>
</protein>
<feature type="domain" description="HTH LytTR-type" evidence="6">
    <location>
        <begin position="44"/>
        <end position="147"/>
    </location>
</feature>
<sequence length="147" mass="17351">MMKLNLFINANETESYIDIHAPKMNDHVQSIINAVNDLDKSHTLVGYIDKEIHIIQISDVITFQVINKNVTAITSNQKFKLKLRLYELEKQLPQHFIRISKSEIVNKYYIEKLLLEPNGLIRMYLKDAHYTYSSRRFLKSIKERLSI</sequence>
<organism evidence="7 9">
    <name type="scientific">Staphylococcus aureus</name>
    <dbReference type="NCBI Taxonomy" id="1280"/>
    <lineage>
        <taxon>Bacteria</taxon>
        <taxon>Bacillati</taxon>
        <taxon>Bacillota</taxon>
        <taxon>Bacilli</taxon>
        <taxon>Bacillales</taxon>
        <taxon>Staphylococcaceae</taxon>
        <taxon>Staphylococcus</taxon>
    </lineage>
</organism>
<keyword evidence="2" id="KW-0963">Cytoplasm</keyword>
<reference evidence="8 10" key="2">
    <citation type="submission" date="2019-11" db="EMBL/GenBank/DDBJ databases">
        <title>Implementation of targeted gown and glove precautions to prevent Staphylococcus aureus acquisition in community-based nursing homes.</title>
        <authorList>
            <person name="Stine O.C."/>
        </authorList>
    </citation>
    <scope>NUCLEOTIDE SEQUENCE [LARGE SCALE GENOMIC DNA]</scope>
    <source>
        <strain evidence="8 10">S_4031.LGMP.AI</strain>
    </source>
</reference>
<keyword evidence="4" id="KW-0238">DNA-binding</keyword>
<evidence type="ECO:0000313" key="7">
    <source>
        <dbReference type="EMBL" id="CRI17743.1"/>
    </source>
</evidence>
<dbReference type="SMART" id="SM00850">
    <property type="entry name" value="LytTR"/>
    <property type="match status" value="1"/>
</dbReference>
<evidence type="ECO:0000313" key="8">
    <source>
        <dbReference type="EMBL" id="MVI56144.1"/>
    </source>
</evidence>
<dbReference type="Proteomes" id="UP000433366">
    <property type="component" value="Unassembled WGS sequence"/>
</dbReference>
<evidence type="ECO:0000256" key="4">
    <source>
        <dbReference type="ARBA" id="ARBA00023125"/>
    </source>
</evidence>
<dbReference type="EMBL" id="CVOQ01000035">
    <property type="protein sequence ID" value="CRI17743.1"/>
    <property type="molecule type" value="Genomic_DNA"/>
</dbReference>
<comment type="subcellular location">
    <subcellularLocation>
        <location evidence="1">Cytoplasm</location>
    </subcellularLocation>
</comment>
<evidence type="ECO:0000256" key="3">
    <source>
        <dbReference type="ARBA" id="ARBA00023015"/>
    </source>
</evidence>
<evidence type="ECO:0000313" key="10">
    <source>
        <dbReference type="Proteomes" id="UP000433366"/>
    </source>
</evidence>
<dbReference type="Proteomes" id="UP000039437">
    <property type="component" value="Unassembled WGS sequence"/>
</dbReference>
<dbReference type="AlphaFoldDB" id="A0A0U1MSQ3"/>
<proteinExistence type="predicted"/>
<dbReference type="PANTHER" id="PTHR37299:SF2">
    <property type="entry name" value="HTH LYTTR-TYPE DOMAIN-CONTAINING PROTEIN"/>
    <property type="match status" value="1"/>
</dbReference>
<accession>A0A0U1MSQ3</accession>
<dbReference type="PANTHER" id="PTHR37299">
    <property type="entry name" value="TRANSCRIPTIONAL REGULATOR-RELATED"/>
    <property type="match status" value="1"/>
</dbReference>
<evidence type="ECO:0000259" key="6">
    <source>
        <dbReference type="PROSITE" id="PS50930"/>
    </source>
</evidence>
<evidence type="ECO:0000313" key="9">
    <source>
        <dbReference type="Proteomes" id="UP000039437"/>
    </source>
</evidence>
<dbReference type="GO" id="GO:0005737">
    <property type="term" value="C:cytoplasm"/>
    <property type="evidence" value="ECO:0007669"/>
    <property type="project" value="UniProtKB-SubCell"/>
</dbReference>
<dbReference type="EMBL" id="WPRH01000547">
    <property type="protein sequence ID" value="MVI56144.1"/>
    <property type="molecule type" value="Genomic_DNA"/>
</dbReference>
<dbReference type="GO" id="GO:0000156">
    <property type="term" value="F:phosphorelay response regulator activity"/>
    <property type="evidence" value="ECO:0007669"/>
    <property type="project" value="InterPro"/>
</dbReference>
<dbReference type="Gene3D" id="2.40.50.1020">
    <property type="entry name" value="LytTr DNA-binding domain"/>
    <property type="match status" value="1"/>
</dbReference>
<keyword evidence="5" id="KW-0804">Transcription</keyword>
<evidence type="ECO:0000256" key="1">
    <source>
        <dbReference type="ARBA" id="ARBA00004496"/>
    </source>
</evidence>
<dbReference type="PROSITE" id="PS50930">
    <property type="entry name" value="HTH_LYTTR"/>
    <property type="match status" value="1"/>
</dbReference>
<keyword evidence="3" id="KW-0805">Transcription regulation</keyword>
<dbReference type="InterPro" id="IPR046947">
    <property type="entry name" value="LytR-like"/>
</dbReference>